<keyword evidence="6" id="KW-0028">Amino-acid biosynthesis</keyword>
<dbReference type="InterPro" id="IPR029066">
    <property type="entry name" value="PLP-binding_barrel"/>
</dbReference>
<reference evidence="11 12" key="1">
    <citation type="submission" date="2024-09" db="EMBL/GenBank/DDBJ databases">
        <authorList>
            <person name="Lee S.D."/>
        </authorList>
    </citation>
    <scope>NUCLEOTIDE SEQUENCE [LARGE SCALE GENOMIC DNA]</scope>
    <source>
        <strain evidence="11 12">N1-3</strain>
    </source>
</reference>
<keyword evidence="2 6" id="KW-0210">Decarboxylase</keyword>
<feature type="domain" description="Orn/DAP/Arg decarboxylase 2 N-terminal" evidence="10">
    <location>
        <begin position="50"/>
        <end position="294"/>
    </location>
</feature>
<dbReference type="InterPro" id="IPR022643">
    <property type="entry name" value="De-COase2_C"/>
</dbReference>
<evidence type="ECO:0000256" key="2">
    <source>
        <dbReference type="ARBA" id="ARBA00022793"/>
    </source>
</evidence>
<evidence type="ECO:0000256" key="6">
    <source>
        <dbReference type="HAMAP-Rule" id="MF_02120"/>
    </source>
</evidence>
<organism evidence="11 12">
    <name type="scientific">Streptacidiphilus alkalitolerans</name>
    <dbReference type="NCBI Taxonomy" id="3342712"/>
    <lineage>
        <taxon>Bacteria</taxon>
        <taxon>Bacillati</taxon>
        <taxon>Actinomycetota</taxon>
        <taxon>Actinomycetes</taxon>
        <taxon>Kitasatosporales</taxon>
        <taxon>Streptomycetaceae</taxon>
        <taxon>Streptacidiphilus</taxon>
    </lineage>
</organism>
<comment type="function">
    <text evidence="6">Specifically catalyzes the decarboxylation of meso-diaminopimelate (meso-DAP) to L-lysine.</text>
</comment>
<dbReference type="PRINTS" id="PR01179">
    <property type="entry name" value="ODADCRBXLASE"/>
</dbReference>
<gene>
    <name evidence="6 11" type="primary">lysA</name>
    <name evidence="11" type="ORF">ACEZDB_29605</name>
</gene>
<evidence type="ECO:0000256" key="1">
    <source>
        <dbReference type="ARBA" id="ARBA00001933"/>
    </source>
</evidence>
<comment type="subunit">
    <text evidence="6">Homodimer.</text>
</comment>
<accession>A0ABV6X9K1</accession>
<dbReference type="InterPro" id="IPR022644">
    <property type="entry name" value="De-COase2_N"/>
</dbReference>
<feature type="binding site" evidence="6">
    <location>
        <position position="253"/>
    </location>
    <ligand>
        <name>pyridoxal 5'-phosphate</name>
        <dbReference type="ChEBI" id="CHEBI:597326"/>
    </ligand>
</feature>
<evidence type="ECO:0000256" key="8">
    <source>
        <dbReference type="RuleBase" id="RU003738"/>
    </source>
</evidence>
<feature type="binding site" evidence="6">
    <location>
        <position position="327"/>
    </location>
    <ligand>
        <name>substrate</name>
    </ligand>
</feature>
<feature type="binding site" evidence="6">
    <location>
        <position position="386"/>
    </location>
    <ligand>
        <name>pyridoxal 5'-phosphate</name>
        <dbReference type="ChEBI" id="CHEBI:597326"/>
    </ligand>
</feature>
<dbReference type="PANTHER" id="PTHR43727:SF2">
    <property type="entry name" value="GROUP IV DECARBOXYLASE"/>
    <property type="match status" value="1"/>
</dbReference>
<evidence type="ECO:0000256" key="4">
    <source>
        <dbReference type="ARBA" id="ARBA00023154"/>
    </source>
</evidence>
<dbReference type="EC" id="4.1.1.20" evidence="6 7"/>
<dbReference type="SUPFAM" id="SSF51419">
    <property type="entry name" value="PLP-binding barrel"/>
    <property type="match status" value="1"/>
</dbReference>
<name>A0ABV6X9K1_9ACTN</name>
<sequence length="428" mass="45258">MEGTSTFPLPSTTDHVRYTDGVLTLDGLALDGLVADVGTPAYVYSLDVMAAAMERARAAFAPLGGQVSYSVKVNSNQAVLARMVRLGAGFDVVSGGELSRVLAAGGDPARTTFAGVGKTDEELALAVRHDVLVNIESADECEALNRVAAALGRRVRCGIRVNPGVTVDTLAPMQTGSAKAKFGLPATEARALLDACLAGRYPQLSLLGVHMHVGSQVPEPSGMVRAAEVLLDLLEYAQQRGLDEFRRFDLGGGFPIDYGGPAVPTVEEFAAALTPLLGGRRDLDVYLEPGRSIAGPAGVLVAQVLYRKHRPGQRMLVLDTGMHHLIRPALYRTDVHRILPVVAGPSAGPTVVVGPVCESTDTFAESAELPDLAPGDLVAFMDAGAYGMVMASHYNTNRKPPEIVIENGAARVARPREQWSSLFASERP</sequence>
<dbReference type="Gene3D" id="2.40.37.10">
    <property type="entry name" value="Lyase, Ornithine Decarboxylase, Chain A, domain 1"/>
    <property type="match status" value="1"/>
</dbReference>
<feature type="modified residue" description="N6-(pyridoxal phosphate)lysine" evidence="6">
    <location>
        <position position="72"/>
    </location>
</feature>
<proteinExistence type="inferred from homology"/>
<dbReference type="HAMAP" id="MF_02120">
    <property type="entry name" value="LysA"/>
    <property type="match status" value="1"/>
</dbReference>
<evidence type="ECO:0000256" key="3">
    <source>
        <dbReference type="ARBA" id="ARBA00022898"/>
    </source>
</evidence>
<dbReference type="EMBL" id="JBHEZY010000015">
    <property type="protein sequence ID" value="MFC1434807.1"/>
    <property type="molecule type" value="Genomic_DNA"/>
</dbReference>
<dbReference type="Gene3D" id="3.20.20.10">
    <property type="entry name" value="Alanine racemase"/>
    <property type="match status" value="1"/>
</dbReference>
<feature type="binding site" evidence="6">
    <location>
        <position position="331"/>
    </location>
    <ligand>
        <name>substrate</name>
    </ligand>
</feature>
<comment type="caution">
    <text evidence="11">The sequence shown here is derived from an EMBL/GenBank/DDBJ whole genome shotgun (WGS) entry which is preliminary data.</text>
</comment>
<keyword evidence="3 6" id="KW-0663">Pyridoxal phosphate</keyword>
<protein>
    <recommendedName>
        <fullName evidence="6 7">Diaminopimelate decarboxylase</fullName>
        <shortName evidence="6">DAP decarboxylase</shortName>
        <shortName evidence="6">DAPDC</shortName>
        <ecNumber evidence="6 7">4.1.1.20</ecNumber>
    </recommendedName>
</protein>
<dbReference type="InterPro" id="IPR000183">
    <property type="entry name" value="Orn/DAP/Arg_de-COase"/>
</dbReference>
<dbReference type="Pfam" id="PF02784">
    <property type="entry name" value="Orn_Arg_deC_N"/>
    <property type="match status" value="1"/>
</dbReference>
<comment type="cofactor">
    <cofactor evidence="1 6 8">
        <name>pyridoxal 5'-phosphate</name>
        <dbReference type="ChEBI" id="CHEBI:597326"/>
    </cofactor>
</comment>
<evidence type="ECO:0000259" key="9">
    <source>
        <dbReference type="Pfam" id="PF00278"/>
    </source>
</evidence>
<feature type="binding site" evidence="6">
    <location>
        <position position="386"/>
    </location>
    <ligand>
        <name>substrate</name>
    </ligand>
</feature>
<dbReference type="NCBIfam" id="TIGR01048">
    <property type="entry name" value="lysA"/>
    <property type="match status" value="1"/>
</dbReference>
<feature type="binding site" evidence="6">
    <location>
        <position position="358"/>
    </location>
    <ligand>
        <name>substrate</name>
    </ligand>
</feature>
<dbReference type="InterPro" id="IPR009006">
    <property type="entry name" value="Ala_racemase/Decarboxylase_C"/>
</dbReference>
<comment type="pathway">
    <text evidence="6 8">Amino-acid biosynthesis; L-lysine biosynthesis via DAP pathway; L-lysine from DL-2,6-diaminopimelate: step 1/1.</text>
</comment>
<evidence type="ECO:0000256" key="5">
    <source>
        <dbReference type="ARBA" id="ARBA00023239"/>
    </source>
</evidence>
<dbReference type="PRINTS" id="PR01181">
    <property type="entry name" value="DAPDCRBXLASE"/>
</dbReference>
<dbReference type="CDD" id="cd06828">
    <property type="entry name" value="PLPDE_III_DapDC"/>
    <property type="match status" value="1"/>
</dbReference>
<keyword evidence="4 6" id="KW-0457">Lysine biosynthesis</keyword>
<dbReference type="GO" id="GO:0008836">
    <property type="term" value="F:diaminopimelate decarboxylase activity"/>
    <property type="evidence" value="ECO:0007669"/>
    <property type="project" value="UniProtKB-EC"/>
</dbReference>
<evidence type="ECO:0000259" key="10">
    <source>
        <dbReference type="Pfam" id="PF02784"/>
    </source>
</evidence>
<evidence type="ECO:0000313" key="12">
    <source>
        <dbReference type="Proteomes" id="UP001592530"/>
    </source>
</evidence>
<evidence type="ECO:0000256" key="7">
    <source>
        <dbReference type="NCBIfam" id="TIGR01048"/>
    </source>
</evidence>
<comment type="similarity">
    <text evidence="6">Belongs to the Orn/Lys/Arg decarboxylase class-II family. LysA subfamily.</text>
</comment>
<dbReference type="PANTHER" id="PTHR43727">
    <property type="entry name" value="DIAMINOPIMELATE DECARBOXYLASE"/>
    <property type="match status" value="1"/>
</dbReference>
<keyword evidence="5 6" id="KW-0456">Lyase</keyword>
<dbReference type="Proteomes" id="UP001592530">
    <property type="component" value="Unassembled WGS sequence"/>
</dbReference>
<feature type="domain" description="Orn/DAP/Arg decarboxylase 2 C-terminal" evidence="9">
    <location>
        <begin position="42"/>
        <end position="384"/>
    </location>
</feature>
<evidence type="ECO:0000313" key="11">
    <source>
        <dbReference type="EMBL" id="MFC1434807.1"/>
    </source>
</evidence>
<dbReference type="Pfam" id="PF00278">
    <property type="entry name" value="Orn_DAP_Arg_deC"/>
    <property type="match status" value="1"/>
</dbReference>
<feature type="binding site" evidence="6">
    <location>
        <begin position="288"/>
        <end position="291"/>
    </location>
    <ligand>
        <name>pyridoxal 5'-phosphate</name>
        <dbReference type="ChEBI" id="CHEBI:597326"/>
    </ligand>
</feature>
<dbReference type="InterPro" id="IPR002986">
    <property type="entry name" value="DAP_deCOOHase_LysA"/>
</dbReference>
<dbReference type="RefSeq" id="WP_380557371.1">
    <property type="nucleotide sequence ID" value="NZ_JBHEZY010000015.1"/>
</dbReference>
<comment type="catalytic activity">
    <reaction evidence="6 8">
        <text>meso-2,6-diaminopimelate + H(+) = L-lysine + CO2</text>
        <dbReference type="Rhea" id="RHEA:15101"/>
        <dbReference type="ChEBI" id="CHEBI:15378"/>
        <dbReference type="ChEBI" id="CHEBI:16526"/>
        <dbReference type="ChEBI" id="CHEBI:32551"/>
        <dbReference type="ChEBI" id="CHEBI:57791"/>
        <dbReference type="EC" id="4.1.1.20"/>
    </reaction>
</comment>
<feature type="binding site" evidence="6">
    <location>
        <position position="291"/>
    </location>
    <ligand>
        <name>substrate</name>
    </ligand>
</feature>
<dbReference type="SUPFAM" id="SSF50621">
    <property type="entry name" value="Alanine racemase C-terminal domain-like"/>
    <property type="match status" value="1"/>
</dbReference>